<dbReference type="SUPFAM" id="SSF53223">
    <property type="entry name" value="Aminoacid dehydrogenase-like, N-terminal domain"/>
    <property type="match status" value="1"/>
</dbReference>
<feature type="domain" description="NAD-glutamate dehydrogenase ACT3" evidence="6">
    <location>
        <begin position="537"/>
        <end position="602"/>
    </location>
</feature>
<dbReference type="Pfam" id="PF21073">
    <property type="entry name" value="GDH_HM1"/>
    <property type="match status" value="1"/>
</dbReference>
<dbReference type="InterPro" id="IPR048381">
    <property type="entry name" value="GDH_C"/>
</dbReference>
<dbReference type="Gene3D" id="3.40.50.720">
    <property type="entry name" value="NAD(P)-binding Rossmann-like Domain"/>
    <property type="match status" value="1"/>
</dbReference>
<dbReference type="KEGG" id="lcc:B488_12300"/>
<protein>
    <submittedName>
        <fullName evidence="7">NAD-specific glutamate dehydrogenase, large form</fullName>
        <ecNumber evidence="7">1.4.1.2</ecNumber>
    </submittedName>
</protein>
<name>L0EW85_LIBCB</name>
<evidence type="ECO:0000259" key="6">
    <source>
        <dbReference type="Pfam" id="PF21077"/>
    </source>
</evidence>
<feature type="domain" description="NAD-glutamate dehydrogenase ACT2" evidence="5">
    <location>
        <begin position="397"/>
        <end position="486"/>
    </location>
</feature>
<dbReference type="Proteomes" id="UP000010799">
    <property type="component" value="Chromosome"/>
</dbReference>
<dbReference type="InterPro" id="IPR049059">
    <property type="entry name" value="NAD_Glu_DH_HM1"/>
</dbReference>
<dbReference type="InterPro" id="IPR036291">
    <property type="entry name" value="NAD(P)-bd_dom_sf"/>
</dbReference>
<dbReference type="InterPro" id="IPR049064">
    <property type="entry name" value="NAD_Glu_DH_ACT3"/>
</dbReference>
<keyword evidence="8" id="KW-1185">Reference proteome</keyword>
<dbReference type="InterPro" id="IPR046346">
    <property type="entry name" value="Aminoacid_DH-like_N_sf"/>
</dbReference>
<dbReference type="InterPro" id="IPR024727">
    <property type="entry name" value="NAD_Glu_DH_N_ACT1"/>
</dbReference>
<dbReference type="EC" id="1.4.1.2" evidence="7"/>
<organism evidence="7 8">
    <name type="scientific">Liberibacter crescens (strain BT-1)</name>
    <dbReference type="NCBI Taxonomy" id="1215343"/>
    <lineage>
        <taxon>Bacteria</taxon>
        <taxon>Pseudomonadati</taxon>
        <taxon>Pseudomonadota</taxon>
        <taxon>Alphaproteobacteria</taxon>
        <taxon>Hyphomicrobiales</taxon>
        <taxon>Rhizobiaceae</taxon>
        <taxon>Liberibacter</taxon>
    </lineage>
</organism>
<dbReference type="eggNOG" id="COG2902">
    <property type="taxonomic scope" value="Bacteria"/>
</dbReference>
<evidence type="ECO:0000313" key="7">
    <source>
        <dbReference type="EMBL" id="AGA65222.1"/>
    </source>
</evidence>
<dbReference type="PANTHER" id="PTHR43403:SF1">
    <property type="entry name" value="NAD-SPECIFIC GLUTAMATE DEHYDROGENASE"/>
    <property type="match status" value="1"/>
</dbReference>
<dbReference type="Pfam" id="PF21076">
    <property type="entry name" value="GDH_ACT2"/>
    <property type="match status" value="1"/>
</dbReference>
<evidence type="ECO:0000259" key="4">
    <source>
        <dbReference type="Pfam" id="PF21075"/>
    </source>
</evidence>
<dbReference type="Pfam" id="PF21078">
    <property type="entry name" value="GDH_HM3"/>
    <property type="match status" value="1"/>
</dbReference>
<dbReference type="SUPFAM" id="SSF51735">
    <property type="entry name" value="NAD(P)-binding Rossmann-fold domains"/>
    <property type="match status" value="1"/>
</dbReference>
<feature type="domain" description="NAD-glutamate dehydrogenase catalytic" evidence="2">
    <location>
        <begin position="710"/>
        <end position="1201"/>
    </location>
</feature>
<evidence type="ECO:0000313" key="8">
    <source>
        <dbReference type="Proteomes" id="UP000010799"/>
    </source>
</evidence>
<dbReference type="PANTHER" id="PTHR43403">
    <property type="entry name" value="NAD-SPECIFIC GLUTAMATE DEHYDROGENASE"/>
    <property type="match status" value="1"/>
</dbReference>
<evidence type="ECO:0000259" key="5">
    <source>
        <dbReference type="Pfam" id="PF21076"/>
    </source>
</evidence>
<gene>
    <name evidence="7" type="ordered locus">B488_12300</name>
</gene>
<evidence type="ECO:0000256" key="1">
    <source>
        <dbReference type="ARBA" id="ARBA00023002"/>
    </source>
</evidence>
<dbReference type="PIRSF" id="PIRSF036761">
    <property type="entry name" value="GDH_Mll4104"/>
    <property type="match status" value="1"/>
</dbReference>
<evidence type="ECO:0000259" key="3">
    <source>
        <dbReference type="Pfam" id="PF21074"/>
    </source>
</evidence>
<feature type="domain" description="NAD-specific glutamate dehydrogenase C-terminal" evidence="3">
    <location>
        <begin position="1247"/>
        <end position="1535"/>
    </location>
</feature>
<evidence type="ECO:0000259" key="2">
    <source>
        <dbReference type="Pfam" id="PF05088"/>
    </source>
</evidence>
<sequence length="1581" mass="179441">MVSRDLKRDRIIEMTEGEISRLGYSSVSADVLLGRAILDDLKKYTPSMLALVCASAYTHLKNWDFNEPYIDISEIEGVTPSEKAVSIITIVAANIPYLYQSVMAEITSRRWDLMLAVHPVLVWKNDCAPQLYSPFESQENSTQMSFIQIHVTKISHSESLALKEKLPLIVRKVRLVAKDSEEMLAQLDKVSQSFMSLKAVRYHVGIDEALEFLNWLRDGNFKIFGMRHYTLIREKKSLKLKSNEQTGLGILTDPEVFVFRFCQETPFMTPEVCDFLEGPDLLIIAKSNLKSIVSGKYVDYIGIKCFDPMGKVIGELRIVGLFTYSSYLQNASRVPLLRAKIVKVKEHFGFDPASHYSRVLQNTLDYYPRDDLFQIDPILLSSFCEQINELSERPHVRVLPRIDRFNRFVSILVYVFREDFNSVVCEKIGDYFSEVYEGHVSAIYPSFLEEPLTRIHFIIGRSGGRTPRPSQEKLETVVASLVTRWEEKFKKLAGAGAPSLLVNQAFRDIFSPEQAVDDLKYIITCASGKEELCIRFLDKKDNSIQIKIFHADNHVSLSRRVPLLENLGFTVISEDTFKIGVVGKGGQRFVILYQMELEPAANSLHVDLGRCSKDLVEAFKIIFQGRVDDDLFNRLVILSGLRVYEVNVLRSYARYFRQTSITLSQDFIALALNKNPLISKLIFLLFRDRFDPILSNTTRKKRTNQHLKEINKCLLLVPNLDEDNVLRRYVNLIMATVRTNYFQNLQNNGLLSFKLDPSKIDTLVEPRPFREIFVYGPEVEGVHLRFGRIARGGLRWSDRAEDYRTEALGLVKAQRVKNAVIVPVGAKGCFYPRKLPIEGSRNEIFNAGHEAYKIYIRALLSLTDNIENQRILPPPNIIRLDDDDPYFVVAADKGTATFSDTANKLAKEMNFWLEDAFASGGSSGYDHKKMGITARGAWEAVKRHFREMNIDIQSMPFTVVGIGDMSGDVFGNGMLLSKKIKLIAAFDHRDIFIDPDPDMETTFSERNRIFKLSSSSWQDFNLKILSQGGMIISRKVKSVKLTPEAAHAIGMSKIIVTPFEIMSAILKAPVDLLWFGGIGTYISSPQELDVEVGDPANNLIRVSADQVQAKVIGEGANLGVTQQGRIVYALNGGRINSDAIDNSGGVNSSDLEVNIKIALASAMRDGKLTLQKRNRLLISMTSEVIDIVLRNNYLQSLAISLEQRRGISMMREFSQLINVFEEEGVLNRQIENLPDANVFKERCRSQKPLTRPEIGVLLSYAKLTLSEHLMQNDLIDDPWFLKLLFNYFPLKMHKLYANDIINHQLKREIIAAVLANAIINYGGPCFAVSLAKATDSSPVNVVRAATIAYEGYGLESLWMEVDSLDNKISGEFQNRIYEEIRFIFKKLTYVLIKNKEFLGSIDTSVKKLSTAFHKLNNLLTEKVPVKWLEDFNSKVDQMIADQVPHDLAKKIVQMQFLIIVPDLIEISEKCKATLFKVLEMWCAVSESFYIDELLSKANKITVEEHYENLALSAEIDWVYSIRHKIISKALITNNSVIKMLQEEEIQKINNKIAQIIASEKITPACVTIITHLLSDILLKIE</sequence>
<proteinExistence type="predicted"/>
<dbReference type="GO" id="GO:0004352">
    <property type="term" value="F:glutamate dehydrogenase (NAD+) activity"/>
    <property type="evidence" value="ECO:0007669"/>
    <property type="project" value="UniProtKB-EC"/>
</dbReference>
<dbReference type="STRING" id="1215343.B488_12300"/>
<reference evidence="7 8" key="1">
    <citation type="journal article" date="2012" name="Stand. Genomic Sci.">
        <title>Complete genome sequence of Liberibacter crescens BT-1.</title>
        <authorList>
            <person name="Leonard M.T."/>
            <person name="Fagen J.R."/>
            <person name="Davis-Richardson A.G."/>
            <person name="Davis M.J."/>
            <person name="Triplett E.W."/>
        </authorList>
    </citation>
    <scope>NUCLEOTIDE SEQUENCE [LARGE SCALE GENOMIC DNA]</scope>
    <source>
        <strain evidence="7 8">BT-1</strain>
    </source>
</reference>
<feature type="domain" description="NAD-glutamate dehydrogenase N-terminal ACT1" evidence="4">
    <location>
        <begin position="32"/>
        <end position="160"/>
    </location>
</feature>
<dbReference type="Pfam" id="PF21074">
    <property type="entry name" value="GDH_C"/>
    <property type="match status" value="1"/>
</dbReference>
<dbReference type="InterPro" id="IPR049056">
    <property type="entry name" value="NAD_Glu_DH_HM3"/>
</dbReference>
<dbReference type="Pfam" id="PF05088">
    <property type="entry name" value="Bac_GDH_CD"/>
    <property type="match status" value="1"/>
</dbReference>
<keyword evidence="1 7" id="KW-0560">Oxidoreductase</keyword>
<dbReference type="PATRIC" id="fig|1215343.11.peg.1269"/>
<accession>L0EW85</accession>
<dbReference type="InterPro" id="IPR049062">
    <property type="entry name" value="NAD_Glu_DH_ACT2"/>
</dbReference>
<dbReference type="GO" id="GO:0004069">
    <property type="term" value="F:L-aspartate:2-oxoglutarate aminotransferase activity"/>
    <property type="evidence" value="ECO:0007669"/>
    <property type="project" value="InterPro"/>
</dbReference>
<dbReference type="Pfam" id="PF21075">
    <property type="entry name" value="GDH_ACT1"/>
    <property type="match status" value="1"/>
</dbReference>
<dbReference type="RefSeq" id="WP_015273647.1">
    <property type="nucleotide sequence ID" value="NC_019907.1"/>
</dbReference>
<dbReference type="HOGENOM" id="CLU_003404_1_1_5"/>
<dbReference type="EMBL" id="CP003789">
    <property type="protein sequence ID" value="AGA65222.1"/>
    <property type="molecule type" value="Genomic_DNA"/>
</dbReference>
<dbReference type="InterPro" id="IPR007780">
    <property type="entry name" value="NAD_Glu_DH_bac"/>
</dbReference>
<dbReference type="GO" id="GO:0006538">
    <property type="term" value="P:L-glutamate catabolic process"/>
    <property type="evidence" value="ECO:0007669"/>
    <property type="project" value="InterPro"/>
</dbReference>
<dbReference type="InterPro" id="IPR028971">
    <property type="entry name" value="NAD-GDH_cat"/>
</dbReference>
<dbReference type="Pfam" id="PF21077">
    <property type="entry name" value="GDH_ACT3"/>
    <property type="match status" value="1"/>
</dbReference>